<evidence type="ECO:0000313" key="1">
    <source>
        <dbReference type="EMBL" id="MPY68047.1"/>
    </source>
</evidence>
<dbReference type="RefSeq" id="WP_152872357.1">
    <property type="nucleotide sequence ID" value="NZ_WBSL01000014.1"/>
</dbReference>
<proteinExistence type="predicted"/>
<keyword evidence="2" id="KW-1185">Reference proteome</keyword>
<accession>A0A7X1NYD2</accession>
<organism evidence="1 2">
    <name type="scientific">Deinococcus terrestris</name>
    <dbReference type="NCBI Taxonomy" id="2651870"/>
    <lineage>
        <taxon>Bacteria</taxon>
        <taxon>Thermotogati</taxon>
        <taxon>Deinococcota</taxon>
        <taxon>Deinococci</taxon>
        <taxon>Deinococcales</taxon>
        <taxon>Deinococcaceae</taxon>
        <taxon>Deinococcus</taxon>
    </lineage>
</organism>
<name>A0A7X1NYD2_9DEIO</name>
<evidence type="ECO:0000313" key="2">
    <source>
        <dbReference type="Proteomes" id="UP000484842"/>
    </source>
</evidence>
<sequence length="355" mass="40097">MGMMDVLNEIIKVSGIDQNDHQDRPITLHQPIHRKDGNQQIVNDGYLNVSVVAVRITDTRLLFAEFLPVLSVSVRHEDREYGLLPSMADIEKLSVEKVSFGEAVVCSLVPYKGTPVSITSALLRAKSNSLLDNVIDILNTVQKLIPIVNLGTATTIAGQYGQAIEKIFSIDEQVPQLVYKADLSPKGQEAHLTGRYIIIAHNPNNRLIQERLRFDDEQNLLLHKDEDDIEREVINHSYMVLRVSAIRSYPNERLEDLPGWKTIQELVITAFAKESDPKPDDRDWRLALWRSIVTLTVTNFPELTLGDKKRIQEKARELVESLRNEPQEVPNIVGRDNIKLLNAPLAPRVDDNAGN</sequence>
<reference evidence="1 2" key="1">
    <citation type="submission" date="2019-10" db="EMBL/GenBank/DDBJ databases">
        <title>Deinococcus sp. isolated from soil.</title>
        <authorList>
            <person name="Li Y."/>
            <person name="Wang J."/>
        </authorList>
    </citation>
    <scope>NUCLEOTIDE SEQUENCE [LARGE SCALE GENOMIC DNA]</scope>
    <source>
        <strain evidence="1 2">SDU3-2</strain>
    </source>
</reference>
<dbReference type="Proteomes" id="UP000484842">
    <property type="component" value="Unassembled WGS sequence"/>
</dbReference>
<dbReference type="EMBL" id="WBSL01000014">
    <property type="protein sequence ID" value="MPY68047.1"/>
    <property type="molecule type" value="Genomic_DNA"/>
</dbReference>
<gene>
    <name evidence="1" type="ORF">F8S09_15430</name>
</gene>
<dbReference type="AlphaFoldDB" id="A0A7X1NYD2"/>
<comment type="caution">
    <text evidence="1">The sequence shown here is derived from an EMBL/GenBank/DDBJ whole genome shotgun (WGS) entry which is preliminary data.</text>
</comment>
<protein>
    <submittedName>
        <fullName evidence="1">Uncharacterized protein</fullName>
    </submittedName>
</protein>